<dbReference type="InterPro" id="IPR005936">
    <property type="entry name" value="FtsH"/>
</dbReference>
<dbReference type="InterPro" id="IPR027417">
    <property type="entry name" value="P-loop_NTPase"/>
</dbReference>
<reference evidence="15" key="1">
    <citation type="submission" date="2019-02" db="EMBL/GenBank/DDBJ databases">
        <authorList>
            <person name="Bachy C."/>
            <person name="Yung C.-M."/>
            <person name="Roux S."/>
            <person name="Sullivan M.B."/>
            <person name="Worden A.Z."/>
        </authorList>
    </citation>
    <scope>NUCLEOTIDE SEQUENCE</scope>
    <source>
        <strain evidence="15">BII-V2</strain>
    </source>
</reference>
<dbReference type="FunFam" id="1.10.8.60:FF:000001">
    <property type="entry name" value="ATP-dependent zinc metalloprotease FtsH"/>
    <property type="match status" value="1"/>
</dbReference>
<comment type="subcellular location">
    <subcellularLocation>
        <location evidence="2">Membrane</location>
    </subcellularLocation>
</comment>
<dbReference type="CDD" id="cd19501">
    <property type="entry name" value="RecA-like_FtsH"/>
    <property type="match status" value="1"/>
</dbReference>
<evidence type="ECO:0000256" key="8">
    <source>
        <dbReference type="ARBA" id="ARBA00022801"/>
    </source>
</evidence>
<dbReference type="SUPFAM" id="SSF52540">
    <property type="entry name" value="P-loop containing nucleoside triphosphate hydrolases"/>
    <property type="match status" value="1"/>
</dbReference>
<dbReference type="SMART" id="SM00382">
    <property type="entry name" value="AAA"/>
    <property type="match status" value="1"/>
</dbReference>
<keyword evidence="4" id="KW-0645">Protease</keyword>
<keyword evidence="10" id="KW-0067">ATP-binding</keyword>
<dbReference type="Pfam" id="PF01434">
    <property type="entry name" value="Peptidase_M41"/>
    <property type="match status" value="1"/>
</dbReference>
<dbReference type="Pfam" id="PF17862">
    <property type="entry name" value="AAA_lid_3"/>
    <property type="match status" value="1"/>
</dbReference>
<dbReference type="PROSITE" id="PS00674">
    <property type="entry name" value="AAA"/>
    <property type="match status" value="1"/>
</dbReference>
<dbReference type="GO" id="GO:0004176">
    <property type="term" value="F:ATP-dependent peptidase activity"/>
    <property type="evidence" value="ECO:0007669"/>
    <property type="project" value="InterPro"/>
</dbReference>
<dbReference type="InterPro" id="IPR003593">
    <property type="entry name" value="AAA+_ATPase"/>
</dbReference>
<dbReference type="Gene3D" id="1.10.8.60">
    <property type="match status" value="1"/>
</dbReference>
<evidence type="ECO:0000256" key="2">
    <source>
        <dbReference type="ARBA" id="ARBA00004370"/>
    </source>
</evidence>
<dbReference type="InterPro" id="IPR037219">
    <property type="entry name" value="Peptidase_M41-like"/>
</dbReference>
<dbReference type="InterPro" id="IPR003959">
    <property type="entry name" value="ATPase_AAA_core"/>
</dbReference>
<evidence type="ECO:0000256" key="1">
    <source>
        <dbReference type="ARBA" id="ARBA00001947"/>
    </source>
</evidence>
<dbReference type="InterPro" id="IPR011546">
    <property type="entry name" value="Pept_M41_FtsH_extracell"/>
</dbReference>
<sequence length="662" mass="74676">MNRKRFFKKFRRRLRKKHRRISEKFKTIRFKCYRIWKKHWVFLVFLFLYVSIMVNNLLVSSKLFSSPPLKIEKKEPPKHVPYSEFLRGVKKNEITKAGIDPNNDIVYFEEKNGTISSSYYVSSEDFWQTMKESEVIYDIERLPTSNINELISFIFIMIGSFAVFRLLFSGVNGGTNPFNMGKNDIEVESKILTRFDDVQGIDSAKDELEEIVDFLREPEKYFGTGAKIPRGALLTGAPGTGKTLLARAIAGESSVPFIQCSGSSFVEMFVGVGAKRVRDVFEMARENQPCIVFIDEIDAIGKKRSNNGFASNDEREQTINQLLTEMDGFENETEIVVIAATNRIDILDDALLRPGRFDRKIQVSLPDVHGREEILKVHTKDKLLGAGISLRDLAKQTTGFSGADLANFMNECAIRAVRDGKDGIITPDISEDVFQRIVVGAKGSRTVSGARKARVAYHEAGHAIIGVLMQEYDEVRKVSILPRGDAGGVTYFQPSTDDVGMYTKDYLLSQIKVALGGHAAEEIVYGREHVTTGASSDFQQTFAIAREMVTTYGMSETIGKMNINTDLISPVTANHIDIEIHDIVENCYTEVKELLNTYRVKLEHLKDILVEEEIVDGNVVYGMIASCDLKSSIKSKDDTIQTYIDAYDSFDQYRDNDDIILP</sequence>
<evidence type="ECO:0000259" key="14">
    <source>
        <dbReference type="SMART" id="SM00382"/>
    </source>
</evidence>
<accession>A0A7S6P2A9</accession>
<keyword evidence="13" id="KW-0472">Membrane</keyword>
<dbReference type="NCBIfam" id="TIGR01241">
    <property type="entry name" value="FtsH_fam"/>
    <property type="match status" value="1"/>
</dbReference>
<keyword evidence="11" id="KW-1133">Transmembrane helix</keyword>
<dbReference type="PANTHER" id="PTHR23076:SF113">
    <property type="entry name" value="ATP-DEPENDENT ZINC METALLOPROTEASE FTSH 1, CHLOROPLASTIC-RELATED"/>
    <property type="match status" value="1"/>
</dbReference>
<dbReference type="GO" id="GO:0006508">
    <property type="term" value="P:proteolysis"/>
    <property type="evidence" value="ECO:0007669"/>
    <property type="project" value="UniProtKB-KW"/>
</dbReference>
<dbReference type="InterPro" id="IPR003960">
    <property type="entry name" value="ATPase_AAA_CS"/>
</dbReference>
<dbReference type="GO" id="GO:0004222">
    <property type="term" value="F:metalloendopeptidase activity"/>
    <property type="evidence" value="ECO:0007669"/>
    <property type="project" value="InterPro"/>
</dbReference>
<evidence type="ECO:0000313" key="15">
    <source>
        <dbReference type="EMBL" id="QOR60541.1"/>
    </source>
</evidence>
<evidence type="ECO:0000256" key="11">
    <source>
        <dbReference type="ARBA" id="ARBA00022989"/>
    </source>
</evidence>
<evidence type="ECO:0000256" key="5">
    <source>
        <dbReference type="ARBA" id="ARBA00022692"/>
    </source>
</evidence>
<evidence type="ECO:0000256" key="10">
    <source>
        <dbReference type="ARBA" id="ARBA00022840"/>
    </source>
</evidence>
<dbReference type="Pfam" id="PF00004">
    <property type="entry name" value="AAA"/>
    <property type="match status" value="1"/>
</dbReference>
<evidence type="ECO:0000256" key="12">
    <source>
        <dbReference type="ARBA" id="ARBA00023049"/>
    </source>
</evidence>
<dbReference type="GO" id="GO:0008270">
    <property type="term" value="F:zinc ion binding"/>
    <property type="evidence" value="ECO:0007669"/>
    <property type="project" value="InterPro"/>
</dbReference>
<proteinExistence type="inferred from homology"/>
<dbReference type="PANTHER" id="PTHR23076">
    <property type="entry name" value="METALLOPROTEASE M41 FTSH"/>
    <property type="match status" value="1"/>
</dbReference>
<keyword evidence="6" id="KW-0479">Metal-binding</keyword>
<dbReference type="FunFam" id="3.40.50.300:FF:000001">
    <property type="entry name" value="ATP-dependent zinc metalloprotease FtsH"/>
    <property type="match status" value="1"/>
</dbReference>
<evidence type="ECO:0000256" key="6">
    <source>
        <dbReference type="ARBA" id="ARBA00022723"/>
    </source>
</evidence>
<evidence type="ECO:0000256" key="9">
    <source>
        <dbReference type="ARBA" id="ARBA00022833"/>
    </source>
</evidence>
<evidence type="ECO:0000256" key="13">
    <source>
        <dbReference type="ARBA" id="ARBA00023136"/>
    </source>
</evidence>
<protein>
    <recommendedName>
        <fullName evidence="14">AAA+ ATPase domain-containing protein</fullName>
    </recommendedName>
</protein>
<dbReference type="Gene3D" id="1.20.58.760">
    <property type="entry name" value="Peptidase M41"/>
    <property type="match status" value="1"/>
</dbReference>
<dbReference type="SUPFAM" id="SSF140990">
    <property type="entry name" value="FtsH protease domain-like"/>
    <property type="match status" value="1"/>
</dbReference>
<keyword evidence="7" id="KW-0547">Nucleotide-binding</keyword>
<comment type="similarity">
    <text evidence="3">In the C-terminal section; belongs to the peptidase M41 family.</text>
</comment>
<dbReference type="InterPro" id="IPR041569">
    <property type="entry name" value="AAA_lid_3"/>
</dbReference>
<feature type="domain" description="AAA+ ATPase" evidence="14">
    <location>
        <begin position="228"/>
        <end position="367"/>
    </location>
</feature>
<evidence type="ECO:0000256" key="7">
    <source>
        <dbReference type="ARBA" id="ARBA00022741"/>
    </source>
</evidence>
<comment type="cofactor">
    <cofactor evidence="1">
        <name>Zn(2+)</name>
        <dbReference type="ChEBI" id="CHEBI:29105"/>
    </cofactor>
</comment>
<evidence type="ECO:0000256" key="4">
    <source>
        <dbReference type="ARBA" id="ARBA00022670"/>
    </source>
</evidence>
<dbReference type="GO" id="GO:0005524">
    <property type="term" value="F:ATP binding"/>
    <property type="evidence" value="ECO:0007669"/>
    <property type="project" value="UniProtKB-KW"/>
</dbReference>
<keyword evidence="12" id="KW-0482">Metalloprotease</keyword>
<dbReference type="InterPro" id="IPR000642">
    <property type="entry name" value="Peptidase_M41"/>
</dbReference>
<keyword evidence="9" id="KW-0862">Zinc</keyword>
<organism evidence="15">
    <name type="scientific">Bathycoccus sp. RCC716 virus 2</name>
    <dbReference type="NCBI Taxonomy" id="2530039"/>
    <lineage>
        <taxon>Viruses</taxon>
        <taxon>Varidnaviria</taxon>
        <taxon>Bamfordvirae</taxon>
        <taxon>Nucleocytoviricota</taxon>
        <taxon>Megaviricetes</taxon>
        <taxon>Algavirales</taxon>
        <taxon>Phycodnaviridae</taxon>
        <taxon>Prasinovirus</taxon>
    </lineage>
</organism>
<name>A0A7S6P2A9_9PHYC</name>
<dbReference type="GO" id="GO:0016887">
    <property type="term" value="F:ATP hydrolysis activity"/>
    <property type="evidence" value="ECO:0007669"/>
    <property type="project" value="InterPro"/>
</dbReference>
<dbReference type="Pfam" id="PF06480">
    <property type="entry name" value="FtsH_ext"/>
    <property type="match status" value="1"/>
</dbReference>
<dbReference type="EMBL" id="MK522038">
    <property type="protein sequence ID" value="QOR60541.1"/>
    <property type="molecule type" value="Genomic_DNA"/>
</dbReference>
<keyword evidence="5" id="KW-0812">Transmembrane</keyword>
<dbReference type="Gene3D" id="3.40.50.300">
    <property type="entry name" value="P-loop containing nucleotide triphosphate hydrolases"/>
    <property type="match status" value="1"/>
</dbReference>
<dbReference type="HAMAP" id="MF_01458">
    <property type="entry name" value="FtsH"/>
    <property type="match status" value="1"/>
</dbReference>
<dbReference type="GO" id="GO:0016020">
    <property type="term" value="C:membrane"/>
    <property type="evidence" value="ECO:0007669"/>
    <property type="project" value="UniProtKB-SubCell"/>
</dbReference>
<evidence type="ECO:0000256" key="3">
    <source>
        <dbReference type="ARBA" id="ARBA00010044"/>
    </source>
</evidence>
<dbReference type="FunFam" id="1.20.58.760:FF:000001">
    <property type="entry name" value="ATP-dependent zinc metalloprotease FtsH"/>
    <property type="match status" value="1"/>
</dbReference>
<keyword evidence="8" id="KW-0378">Hydrolase</keyword>